<dbReference type="Gene3D" id="3.40.50.10490">
    <property type="entry name" value="Glucose-6-phosphate isomerase like protein, domain 1"/>
    <property type="match status" value="1"/>
</dbReference>
<dbReference type="Pfam" id="PF13580">
    <property type="entry name" value="SIS_2"/>
    <property type="match status" value="1"/>
</dbReference>
<evidence type="ECO:0000313" key="2">
    <source>
        <dbReference type="EMBL" id="GAA4398112.1"/>
    </source>
</evidence>
<organism evidence="2 3">
    <name type="scientific">Nibrella viscosa</name>
    <dbReference type="NCBI Taxonomy" id="1084524"/>
    <lineage>
        <taxon>Bacteria</taxon>
        <taxon>Pseudomonadati</taxon>
        <taxon>Bacteroidota</taxon>
        <taxon>Cytophagia</taxon>
        <taxon>Cytophagales</taxon>
        <taxon>Spirosomataceae</taxon>
        <taxon>Nibrella</taxon>
    </lineage>
</organism>
<accession>A0ABP8JZ23</accession>
<dbReference type="NCBIfam" id="NF002805">
    <property type="entry name" value="PRK02947.1"/>
    <property type="match status" value="1"/>
</dbReference>
<dbReference type="InterPro" id="IPR001347">
    <property type="entry name" value="SIS_dom"/>
</dbReference>
<dbReference type="PROSITE" id="PS51464">
    <property type="entry name" value="SIS"/>
    <property type="match status" value="1"/>
</dbReference>
<dbReference type="InterPro" id="IPR046348">
    <property type="entry name" value="SIS_dom_sf"/>
</dbReference>
<keyword evidence="3" id="KW-1185">Reference proteome</keyword>
<dbReference type="EMBL" id="BAABHB010000001">
    <property type="protein sequence ID" value="GAA4398112.1"/>
    <property type="molecule type" value="Genomic_DNA"/>
</dbReference>
<feature type="domain" description="SIS" evidence="1">
    <location>
        <begin position="32"/>
        <end position="216"/>
    </location>
</feature>
<dbReference type="SUPFAM" id="SSF53697">
    <property type="entry name" value="SIS domain"/>
    <property type="match status" value="1"/>
</dbReference>
<evidence type="ECO:0000259" key="1">
    <source>
        <dbReference type="PROSITE" id="PS51464"/>
    </source>
</evidence>
<reference evidence="3" key="1">
    <citation type="journal article" date="2019" name="Int. J. Syst. Evol. Microbiol.">
        <title>The Global Catalogue of Microorganisms (GCM) 10K type strain sequencing project: providing services to taxonomists for standard genome sequencing and annotation.</title>
        <authorList>
            <consortium name="The Broad Institute Genomics Platform"/>
            <consortium name="The Broad Institute Genome Sequencing Center for Infectious Disease"/>
            <person name="Wu L."/>
            <person name="Ma J."/>
        </authorList>
    </citation>
    <scope>NUCLEOTIDE SEQUENCE [LARGE SCALE GENOMIC DNA]</scope>
    <source>
        <strain evidence="3">JCM 17925</strain>
    </source>
</reference>
<sequence length="274" mass="29694">MDVIHDYLQRTQAMLTTVEQQAPAIRQAALWFSQTILAGRMVHLFGSGHSRIMVEEMWPRYGSFPGFNPIVELSLSFHNLVVGANGQRQAMFLENVPGLADRILRNYDLSEQDSALVISSSGCNVVPIEMAEIFRKHGVRVVALITRHHAEQSVSKRQDGRKLSDFADLVLDTGAPVGDAMVTVPGLDTPVAPGSTVGGAVVVNCLKAEVARLLTQAGQPPRVLSAANVVGAERAVSLFESAYDEHAHRLAKLYQQVGIPSVVSEPPARVPQQS</sequence>
<protein>
    <submittedName>
        <fullName evidence="2">SIS domain-containing protein</fullName>
    </submittedName>
</protein>
<dbReference type="Proteomes" id="UP001500936">
    <property type="component" value="Unassembled WGS sequence"/>
</dbReference>
<evidence type="ECO:0000313" key="3">
    <source>
        <dbReference type="Proteomes" id="UP001500936"/>
    </source>
</evidence>
<comment type="caution">
    <text evidence="2">The sequence shown here is derived from an EMBL/GenBank/DDBJ whole genome shotgun (WGS) entry which is preliminary data.</text>
</comment>
<dbReference type="RefSeq" id="WP_345264253.1">
    <property type="nucleotide sequence ID" value="NZ_BAABHB010000001.1"/>
</dbReference>
<proteinExistence type="predicted"/>
<gene>
    <name evidence="2" type="ORF">GCM10023187_08350</name>
</gene>
<name>A0ABP8JZ23_9BACT</name>